<comment type="caution">
    <text evidence="1">The sequence shown here is derived from an EMBL/GenBank/DDBJ whole genome shotgun (WGS) entry which is preliminary data.</text>
</comment>
<accession>A0A5R8M354</accession>
<keyword evidence="1" id="KW-0456">Lyase</keyword>
<evidence type="ECO:0000313" key="2">
    <source>
        <dbReference type="Proteomes" id="UP000308382"/>
    </source>
</evidence>
<dbReference type="OrthoDB" id="979487at2"/>
<evidence type="ECO:0000313" key="1">
    <source>
        <dbReference type="EMBL" id="TLF44057.1"/>
    </source>
</evidence>
<protein>
    <submittedName>
        <fullName evidence="1">Adenylosuccinate lyase</fullName>
    </submittedName>
</protein>
<dbReference type="AlphaFoldDB" id="A0A5R8M354"/>
<organism evidence="1 2">
    <name type="scientific">Maribacter aurantiacus</name>
    <dbReference type="NCBI Taxonomy" id="1882343"/>
    <lineage>
        <taxon>Bacteria</taxon>
        <taxon>Pseudomonadati</taxon>
        <taxon>Bacteroidota</taxon>
        <taxon>Flavobacteriia</taxon>
        <taxon>Flavobacteriales</taxon>
        <taxon>Flavobacteriaceae</taxon>
        <taxon>Maribacter</taxon>
    </lineage>
</organism>
<dbReference type="GO" id="GO:0016829">
    <property type="term" value="F:lyase activity"/>
    <property type="evidence" value="ECO:0007669"/>
    <property type="project" value="UniProtKB-KW"/>
</dbReference>
<gene>
    <name evidence="1" type="ORF">FEK29_13355</name>
</gene>
<dbReference type="EMBL" id="VBUK01000008">
    <property type="protein sequence ID" value="TLF44057.1"/>
    <property type="molecule type" value="Genomic_DNA"/>
</dbReference>
<keyword evidence="2" id="KW-1185">Reference proteome</keyword>
<dbReference type="RefSeq" id="WP_138258942.1">
    <property type="nucleotide sequence ID" value="NZ_VBUK01000008.1"/>
</dbReference>
<dbReference type="Proteomes" id="UP000308382">
    <property type="component" value="Unassembled WGS sequence"/>
</dbReference>
<name>A0A5R8M354_9FLAO</name>
<sequence>MNQQELYQSLNYVDHSRDKRTEMAQRVLADTTLIAPLLDIIKLTKDPLSSKAAWIMEVIARKKLNAIVPYLDTFTEVIGTVEQDSTVRPIAKVCELLMERYFSGKDIYILQKITEVHLEKISTACFDWLIGEHKVAAKAYSMTSLYLLGSKYKWIHPELKSVLEQNYANGSAAYQARARMVLKKLT</sequence>
<proteinExistence type="predicted"/>
<reference evidence="1 2" key="1">
    <citation type="journal article" date="2017" name="Int. J. Syst. Evol. Microbiol.">
        <title>Maripseudobacter aurantiacus gen. nov., sp. nov., a novel member of the family Flavobacteriaceae isolated from a sedimentation basin.</title>
        <authorList>
            <person name="Chen C."/>
            <person name="Su Y."/>
            <person name="Tao T."/>
            <person name="Fu G."/>
            <person name="Zhang C."/>
            <person name="Sun C."/>
            <person name="Zhang X."/>
            <person name="Wu M."/>
        </authorList>
    </citation>
    <scope>NUCLEOTIDE SEQUENCE [LARGE SCALE GENOMIC DNA]</scope>
    <source>
        <strain evidence="2">CDA4</strain>
    </source>
</reference>